<dbReference type="Proteomes" id="UP001230504">
    <property type="component" value="Unassembled WGS sequence"/>
</dbReference>
<organism evidence="3 4">
    <name type="scientific">Colletotrichum navitas</name>
    <dbReference type="NCBI Taxonomy" id="681940"/>
    <lineage>
        <taxon>Eukaryota</taxon>
        <taxon>Fungi</taxon>
        <taxon>Dikarya</taxon>
        <taxon>Ascomycota</taxon>
        <taxon>Pezizomycotina</taxon>
        <taxon>Sordariomycetes</taxon>
        <taxon>Hypocreomycetidae</taxon>
        <taxon>Glomerellales</taxon>
        <taxon>Glomerellaceae</taxon>
        <taxon>Colletotrichum</taxon>
        <taxon>Colletotrichum graminicola species complex</taxon>
    </lineage>
</organism>
<feature type="domain" description="Phage tail collar" evidence="2">
    <location>
        <begin position="18"/>
        <end position="63"/>
    </location>
</feature>
<sequence length="152" mass="16612">MPITLSNSVDTHDQVVSLPKNWVVCDGTSYPVKGYDDLFKAIGNASGGENGRLKIPDLQGRFIRGAVRARLYAPLFAAIGTTCGYEDDQSFFVSNFSGQYPRGAGINNRREDGDPDRNSRHSRNLNGTRKGAESYQGYATGIPKSTPHLEID</sequence>
<evidence type="ECO:0000313" key="3">
    <source>
        <dbReference type="EMBL" id="KAK1579236.1"/>
    </source>
</evidence>
<dbReference type="RefSeq" id="XP_060410387.1">
    <property type="nucleotide sequence ID" value="XM_060564081.1"/>
</dbReference>
<dbReference type="InterPro" id="IPR037053">
    <property type="entry name" value="Phage_tail_collar_dom_sf"/>
</dbReference>
<evidence type="ECO:0000256" key="1">
    <source>
        <dbReference type="SAM" id="MobiDB-lite"/>
    </source>
</evidence>
<dbReference type="Pfam" id="PF07484">
    <property type="entry name" value="Collar"/>
    <property type="match status" value="1"/>
</dbReference>
<accession>A0AAD8PRD4</accession>
<dbReference type="Gene3D" id="3.90.1340.10">
    <property type="entry name" value="Phage tail collar domain"/>
    <property type="match status" value="1"/>
</dbReference>
<reference evidence="3" key="1">
    <citation type="submission" date="2021-06" db="EMBL/GenBank/DDBJ databases">
        <title>Comparative genomics, transcriptomics and evolutionary studies reveal genomic signatures of adaptation to plant cell wall in hemibiotrophic fungi.</title>
        <authorList>
            <consortium name="DOE Joint Genome Institute"/>
            <person name="Baroncelli R."/>
            <person name="Diaz J.F."/>
            <person name="Benocci T."/>
            <person name="Peng M."/>
            <person name="Battaglia E."/>
            <person name="Haridas S."/>
            <person name="Andreopoulos W."/>
            <person name="Labutti K."/>
            <person name="Pangilinan J."/>
            <person name="Floch G.L."/>
            <person name="Makela M.R."/>
            <person name="Henrissat B."/>
            <person name="Grigoriev I.V."/>
            <person name="Crouch J.A."/>
            <person name="De Vries R.P."/>
            <person name="Sukno S.A."/>
            <person name="Thon M.R."/>
        </authorList>
    </citation>
    <scope>NUCLEOTIDE SEQUENCE</scope>
    <source>
        <strain evidence="3">CBS 125086</strain>
    </source>
</reference>
<evidence type="ECO:0000259" key="2">
    <source>
        <dbReference type="Pfam" id="PF07484"/>
    </source>
</evidence>
<evidence type="ECO:0000313" key="4">
    <source>
        <dbReference type="Proteomes" id="UP001230504"/>
    </source>
</evidence>
<name>A0AAD8PRD4_9PEZI</name>
<protein>
    <recommendedName>
        <fullName evidence="2">Phage tail collar domain-containing protein</fullName>
    </recommendedName>
</protein>
<feature type="compositionally biased region" description="Basic and acidic residues" evidence="1">
    <location>
        <begin position="108"/>
        <end position="119"/>
    </location>
</feature>
<dbReference type="GeneID" id="85448321"/>
<feature type="region of interest" description="Disordered" evidence="1">
    <location>
        <begin position="103"/>
        <end position="152"/>
    </location>
</feature>
<comment type="caution">
    <text evidence="3">The sequence shown here is derived from an EMBL/GenBank/DDBJ whole genome shotgun (WGS) entry which is preliminary data.</text>
</comment>
<dbReference type="EMBL" id="JAHLJV010000069">
    <property type="protein sequence ID" value="KAK1579236.1"/>
    <property type="molecule type" value="Genomic_DNA"/>
</dbReference>
<gene>
    <name evidence="3" type="ORF">LY79DRAFT_672640</name>
</gene>
<dbReference type="AlphaFoldDB" id="A0AAD8PRD4"/>
<keyword evidence="4" id="KW-1185">Reference proteome</keyword>
<dbReference type="InterPro" id="IPR011083">
    <property type="entry name" value="Phage_tail_collar_dom"/>
</dbReference>
<proteinExistence type="predicted"/>
<dbReference type="SUPFAM" id="SSF88874">
    <property type="entry name" value="Receptor-binding domain of short tail fibre protein gp12"/>
    <property type="match status" value="2"/>
</dbReference>